<dbReference type="AlphaFoldDB" id="A0A4R6RSC8"/>
<gene>
    <name evidence="2" type="ORF">EV186_11234</name>
</gene>
<organism evidence="2 3">
    <name type="scientific">Labedaea rhizosphaerae</name>
    <dbReference type="NCBI Taxonomy" id="598644"/>
    <lineage>
        <taxon>Bacteria</taxon>
        <taxon>Bacillati</taxon>
        <taxon>Actinomycetota</taxon>
        <taxon>Actinomycetes</taxon>
        <taxon>Pseudonocardiales</taxon>
        <taxon>Pseudonocardiaceae</taxon>
        <taxon>Labedaea</taxon>
    </lineage>
</organism>
<keyword evidence="1" id="KW-0472">Membrane</keyword>
<dbReference type="EMBL" id="SNXZ01000012">
    <property type="protein sequence ID" value="TDP89634.1"/>
    <property type="molecule type" value="Genomic_DNA"/>
</dbReference>
<keyword evidence="3" id="KW-1185">Reference proteome</keyword>
<feature type="transmembrane region" description="Helical" evidence="1">
    <location>
        <begin position="6"/>
        <end position="26"/>
    </location>
</feature>
<protein>
    <recommendedName>
        <fullName evidence="4">Protein kilB</fullName>
    </recommendedName>
</protein>
<evidence type="ECO:0000313" key="2">
    <source>
        <dbReference type="EMBL" id="TDP89634.1"/>
    </source>
</evidence>
<proteinExistence type="predicted"/>
<keyword evidence="1" id="KW-1133">Transmembrane helix</keyword>
<evidence type="ECO:0008006" key="4">
    <source>
        <dbReference type="Google" id="ProtNLM"/>
    </source>
</evidence>
<dbReference type="Proteomes" id="UP000295444">
    <property type="component" value="Unassembled WGS sequence"/>
</dbReference>
<name>A0A4R6RSC8_LABRH</name>
<accession>A0A4R6RSC8</accession>
<evidence type="ECO:0000313" key="3">
    <source>
        <dbReference type="Proteomes" id="UP000295444"/>
    </source>
</evidence>
<dbReference type="RefSeq" id="WP_133854332.1">
    <property type="nucleotide sequence ID" value="NZ_SNXZ01000012.1"/>
</dbReference>
<evidence type="ECO:0000256" key="1">
    <source>
        <dbReference type="SAM" id="Phobius"/>
    </source>
</evidence>
<comment type="caution">
    <text evidence="2">The sequence shown here is derived from an EMBL/GenBank/DDBJ whole genome shotgun (WGS) entry which is preliminary data.</text>
</comment>
<sequence>MDAMWTSLIAVAGTIAGTNLGAWWNARNARAERNDRRLGEQRNQLLSALADLVSALADHRRAMVVLGEIRLGGGTDQAVAAAVAATHDTRSAISAPLTRVRILEPGLAEHATRATQATYALRDTSEGAELQRLRQAAVDAVAELEKAAGQLWHAPATL</sequence>
<reference evidence="2 3" key="1">
    <citation type="submission" date="2019-03" db="EMBL/GenBank/DDBJ databases">
        <title>Genomic Encyclopedia of Type Strains, Phase IV (KMG-IV): sequencing the most valuable type-strain genomes for metagenomic binning, comparative biology and taxonomic classification.</title>
        <authorList>
            <person name="Goeker M."/>
        </authorList>
    </citation>
    <scope>NUCLEOTIDE SEQUENCE [LARGE SCALE GENOMIC DNA]</scope>
    <source>
        <strain evidence="2 3">DSM 45361</strain>
    </source>
</reference>
<keyword evidence="1" id="KW-0812">Transmembrane</keyword>